<keyword evidence="1" id="KW-0732">Signal</keyword>
<protein>
    <recommendedName>
        <fullName evidence="4">Secreted protein</fullName>
    </recommendedName>
</protein>
<sequence length="121" mass="13118">MRRTLLTLAAGTLAAGGMAGVATADTSHAEVTHARLARCAFDPNEVDHPDDATRARKKHATYCRYGLLDRTGAWTAKGRAWIALRNGDTPAALARFERWFAKGWIGPDGGWSERAPAQVSR</sequence>
<evidence type="ECO:0000313" key="2">
    <source>
        <dbReference type="EMBL" id="MFB9207711.1"/>
    </source>
</evidence>
<proteinExistence type="predicted"/>
<feature type="chain" id="PRO_5046279119" description="Secreted protein" evidence="1">
    <location>
        <begin position="25"/>
        <end position="121"/>
    </location>
</feature>
<accession>A0ABV5IT14</accession>
<evidence type="ECO:0008006" key="4">
    <source>
        <dbReference type="Google" id="ProtNLM"/>
    </source>
</evidence>
<dbReference type="Proteomes" id="UP001589647">
    <property type="component" value="Unassembled WGS sequence"/>
</dbReference>
<organism evidence="2 3">
    <name type="scientific">Nonomuraea spiralis</name>
    <dbReference type="NCBI Taxonomy" id="46182"/>
    <lineage>
        <taxon>Bacteria</taxon>
        <taxon>Bacillati</taxon>
        <taxon>Actinomycetota</taxon>
        <taxon>Actinomycetes</taxon>
        <taxon>Streptosporangiales</taxon>
        <taxon>Streptosporangiaceae</taxon>
        <taxon>Nonomuraea</taxon>
    </lineage>
</organism>
<dbReference type="RefSeq" id="WP_189651241.1">
    <property type="nucleotide sequence ID" value="NZ_BMRC01000018.1"/>
</dbReference>
<comment type="caution">
    <text evidence="2">The sequence shown here is derived from an EMBL/GenBank/DDBJ whole genome shotgun (WGS) entry which is preliminary data.</text>
</comment>
<name>A0ABV5IT14_9ACTN</name>
<gene>
    <name evidence="2" type="ORF">ACFFV7_41470</name>
</gene>
<evidence type="ECO:0000313" key="3">
    <source>
        <dbReference type="Proteomes" id="UP001589647"/>
    </source>
</evidence>
<reference evidence="2 3" key="1">
    <citation type="submission" date="2024-09" db="EMBL/GenBank/DDBJ databases">
        <authorList>
            <person name="Sun Q."/>
            <person name="Mori K."/>
        </authorList>
    </citation>
    <scope>NUCLEOTIDE SEQUENCE [LARGE SCALE GENOMIC DNA]</scope>
    <source>
        <strain evidence="2 3">CCM 3426</strain>
    </source>
</reference>
<keyword evidence="3" id="KW-1185">Reference proteome</keyword>
<dbReference type="EMBL" id="JBHMEI010000063">
    <property type="protein sequence ID" value="MFB9207711.1"/>
    <property type="molecule type" value="Genomic_DNA"/>
</dbReference>
<evidence type="ECO:0000256" key="1">
    <source>
        <dbReference type="SAM" id="SignalP"/>
    </source>
</evidence>
<feature type="signal peptide" evidence="1">
    <location>
        <begin position="1"/>
        <end position="24"/>
    </location>
</feature>